<dbReference type="NCBIfam" id="TIGR01630">
    <property type="entry name" value="psiM2_ORF9"/>
    <property type="match status" value="1"/>
</dbReference>
<gene>
    <name evidence="1" type="ORF">B0175_05095</name>
</gene>
<dbReference type="RefSeq" id="WP_108527575.1">
    <property type="nucleotide sequence ID" value="NZ_MUXF01000008.1"/>
</dbReference>
<comment type="caution">
    <text evidence="1">The sequence shown here is derived from an EMBL/GenBank/DDBJ whole genome shotgun (WGS) entry which is preliminary data.</text>
</comment>
<evidence type="ECO:0008006" key="3">
    <source>
        <dbReference type="Google" id="ProtNLM"/>
    </source>
</evidence>
<dbReference type="InterPro" id="IPR006517">
    <property type="entry name" value="Phage_terminase_lsu-like_C"/>
</dbReference>
<organism evidence="1 2">
    <name type="scientific">Arcobacter lacus</name>
    <dbReference type="NCBI Taxonomy" id="1912876"/>
    <lineage>
        <taxon>Bacteria</taxon>
        <taxon>Pseudomonadati</taxon>
        <taxon>Campylobacterota</taxon>
        <taxon>Epsilonproteobacteria</taxon>
        <taxon>Campylobacterales</taxon>
        <taxon>Arcobacteraceae</taxon>
        <taxon>Arcobacter</taxon>
    </lineage>
</organism>
<evidence type="ECO:0000313" key="1">
    <source>
        <dbReference type="EMBL" id="PUE66743.1"/>
    </source>
</evidence>
<reference evidence="1 2" key="1">
    <citation type="submission" date="2017-02" db="EMBL/GenBank/DDBJ databases">
        <title>Arcobacter lacus sp. nov., a new species isolated from reclaimed water.</title>
        <authorList>
            <person name="Figueras M.J."/>
            <person name="Perez-Cataluna A."/>
            <person name="Salas-Masso N."/>
        </authorList>
    </citation>
    <scope>NUCLEOTIDE SEQUENCE [LARGE SCALE GENOMIC DNA]</scope>
    <source>
        <strain evidence="1 2">RW43-9</strain>
    </source>
</reference>
<evidence type="ECO:0000313" key="2">
    <source>
        <dbReference type="Proteomes" id="UP000251311"/>
    </source>
</evidence>
<dbReference type="EMBL" id="MUXF01000008">
    <property type="protein sequence ID" value="PUE66743.1"/>
    <property type="molecule type" value="Genomic_DNA"/>
</dbReference>
<name>A0ABX5JMC1_9BACT</name>
<dbReference type="Proteomes" id="UP000251311">
    <property type="component" value="Unassembled WGS sequence"/>
</dbReference>
<proteinExistence type="predicted"/>
<protein>
    <recommendedName>
        <fullName evidence="3">Terminase</fullName>
    </recommendedName>
</protein>
<keyword evidence="2" id="KW-1185">Reference proteome</keyword>
<sequence length="462" mass="53944">MNNIALKGILLEDFKRYLRWSFKTKYNSKIILKQFHIDICNLLVDVYLGHIKNLIINMPPRSGKTEILNTFCEWTLTKHPESKNIMTSYSDMLVTNNSQAIRDMLMSKEHYSLFGIETKKDSTAKKLWKTNLDGGLYAVSSFGQITGFGAGLKKDGWGGFIGVDDPLKPDDRESLLKLDKVKDWFETTLSNRKNKPDTPIIIIMQRLHTNDLVGLILNNAFGDKNEWTHYKVEIIDEINKCSLWEEYYPYNKLMTIKANNSDYYHSQFQQSPIIKGGNIFKTSWIKYISREVINTIIFERYFITVDTALKNNEKNDYTVYSAFGVFENRLYYLDMFRGKPLSKEREVTARDFYNRNNKYPFQGMHIEQKASGVDLFQRMKDDGFMVFEIERNVDKVFRANNNVSYLEIYGLYVVEDLPNVTDFISEYEQFPNSKNDDIIDTLIDGVEIAYKNNILDYEAING</sequence>
<dbReference type="Gene3D" id="3.30.420.240">
    <property type="match status" value="1"/>
</dbReference>
<accession>A0ABX5JMC1</accession>